<dbReference type="STRING" id="1633631.GCA_001442925_01917"/>
<keyword evidence="4" id="KW-0694">RNA-binding</keyword>
<dbReference type="InterPro" id="IPR005537">
    <property type="entry name" value="RAMP_III_fam"/>
</dbReference>
<dbReference type="NCBIfam" id="TIGR01899">
    <property type="entry name" value="cas_TM1807_csm5"/>
    <property type="match status" value="1"/>
</dbReference>
<evidence type="ECO:0000313" key="8">
    <source>
        <dbReference type="EMBL" id="CUU07853.1"/>
    </source>
</evidence>
<feature type="domain" description="CRISPR type III-associated protein" evidence="7">
    <location>
        <begin position="9"/>
        <end position="228"/>
    </location>
</feature>
<dbReference type="AlphaFoldDB" id="A0A0N7MSI9"/>
<dbReference type="PANTHER" id="PTHR38007:SF1">
    <property type="entry name" value="CRISPR SYSTEM CMS PROTEIN CSM5"/>
    <property type="match status" value="1"/>
</dbReference>
<proteinExistence type="inferred from homology"/>
<dbReference type="EMBL" id="FAOP01000007">
    <property type="protein sequence ID" value="CUU07853.1"/>
    <property type="molecule type" value="Genomic_DNA"/>
</dbReference>
<gene>
    <name evidence="8" type="ORF">JGI4_01922</name>
</gene>
<accession>A0A0S4NCX3</accession>
<evidence type="ECO:0000256" key="3">
    <source>
        <dbReference type="ARBA" id="ARBA00016113"/>
    </source>
</evidence>
<accession>A0A0P1MHT3</accession>
<evidence type="ECO:0000256" key="1">
    <source>
        <dbReference type="ARBA" id="ARBA00003088"/>
    </source>
</evidence>
<dbReference type="RefSeq" id="WP_047134815.1">
    <property type="nucleotide sequence ID" value="NZ_CZVM01000037.1"/>
</dbReference>
<comment type="function">
    <text evidence="1">This subunit might be involved in maturation of a crRNA intermediate to its mature form.</text>
</comment>
<keyword evidence="5" id="KW-0051">Antiviral defense</keyword>
<comment type="similarity">
    <text evidence="2">Belongs to the CRISPR-associated Csm5 family.</text>
</comment>
<dbReference type="Proteomes" id="UP000182011">
    <property type="component" value="Unassembled WGS sequence"/>
</dbReference>
<reference evidence="8 9" key="1">
    <citation type="submission" date="2015-11" db="EMBL/GenBank/DDBJ databases">
        <authorList>
            <person name="Zhang Y."/>
            <person name="Guo Z."/>
        </authorList>
    </citation>
    <scope>NUCLEOTIDE SEQUENCE [LARGE SCALE GENOMIC DNA]</scope>
    <source>
        <strain evidence="8">JGI-4</strain>
    </source>
</reference>
<evidence type="ECO:0000256" key="5">
    <source>
        <dbReference type="ARBA" id="ARBA00023118"/>
    </source>
</evidence>
<accession>A0A0N7MSI9</accession>
<protein>
    <recommendedName>
        <fullName evidence="3">CRISPR system Cms protein Csm5</fullName>
    </recommendedName>
    <alternativeName>
        <fullName evidence="6">CRISPR type III A-associated protein Csm5</fullName>
    </alternativeName>
</protein>
<evidence type="ECO:0000313" key="9">
    <source>
        <dbReference type="Proteomes" id="UP000182011"/>
    </source>
</evidence>
<dbReference type="InterPro" id="IPR010173">
    <property type="entry name" value="CRISPR-assoc_Csm5"/>
</dbReference>
<dbReference type="PANTHER" id="PTHR38007">
    <property type="entry name" value="CRISPR SYSTEM CMS PROTEIN CSM5"/>
    <property type="match status" value="1"/>
</dbReference>
<evidence type="ECO:0000259" key="7">
    <source>
        <dbReference type="Pfam" id="PF03787"/>
    </source>
</evidence>
<dbReference type="GO" id="GO:0051607">
    <property type="term" value="P:defense response to virus"/>
    <property type="evidence" value="ECO:0007669"/>
    <property type="project" value="UniProtKB-KW"/>
</dbReference>
<evidence type="ECO:0000256" key="6">
    <source>
        <dbReference type="ARBA" id="ARBA00031720"/>
    </source>
</evidence>
<dbReference type="Pfam" id="PF03787">
    <property type="entry name" value="RAMPs"/>
    <property type="match status" value="1"/>
</dbReference>
<accession>A0A0P1LLV9</accession>
<name>A0A0N7MSI9_9BACT</name>
<dbReference type="GO" id="GO:0003723">
    <property type="term" value="F:RNA binding"/>
    <property type="evidence" value="ECO:0007669"/>
    <property type="project" value="UniProtKB-KW"/>
</dbReference>
<accession>A0A0P1M882</accession>
<accession>A0A0P1LLA7</accession>
<organism evidence="8 9">
    <name type="scientific">Candidatus Kryptonium thompsonii</name>
    <dbReference type="NCBI Taxonomy" id="1633631"/>
    <lineage>
        <taxon>Bacteria</taxon>
        <taxon>Pseudomonadati</taxon>
        <taxon>Candidatus Kryptoniota</taxon>
        <taxon>Candidatus Kryptonium</taxon>
    </lineage>
</organism>
<accession>A0A0P1NZG4</accession>
<evidence type="ECO:0000256" key="2">
    <source>
        <dbReference type="ARBA" id="ARBA00006680"/>
    </source>
</evidence>
<evidence type="ECO:0000256" key="4">
    <source>
        <dbReference type="ARBA" id="ARBA00022884"/>
    </source>
</evidence>
<sequence>MAEIYKVKYQILTPIHIGTGEDLTPFDYVIVDDNFHRVNADEIISSLSQEQLNKFYALIEQNNITSLRELIAGNFDEKRFSKYKVKVTKNVAEKYQWNLRNVNNQLLISPFVRVDGDFKPYIPGSSIKGAIRTAIIDRVAKDNPEMIKRITSNEKEYKSNTWEHKLLKAVRVDQKKKEEKVDISKDPFRALKISDVFVSNEVMRIGEVLNARVDERRNRLATVGIQMIKEVIAGEIITGGSVEFEGEIIIDDFLPKVEGVSMPLTKDFIIQSCNQFYNEEFKREQEFYEFATDMNEIIEKMRSLLRVKQNECVVRVGRFSGVYAVTINARKPHNKKWGTTRNLFEGRYPMGWMKIKFVG</sequence>
<accession>A0A0P1MZ98</accession>